<evidence type="ECO:0000256" key="8">
    <source>
        <dbReference type="ARBA" id="ARBA00023136"/>
    </source>
</evidence>
<keyword evidence="4" id="KW-0808">Transferase</keyword>
<comment type="pathway">
    <text evidence="2">Protein modification; protein glycosylation.</text>
</comment>
<dbReference type="PANTHER" id="PTHR13036:SF0">
    <property type="entry name" value="CHITOBIOSYLDIPHOSPHODOLICHOL BETA-MANNOSYLTRANSFERASE"/>
    <property type="match status" value="1"/>
</dbReference>
<dbReference type="SUPFAM" id="SSF53756">
    <property type="entry name" value="UDP-Glycosyltransferase/glycogen phosphorylase"/>
    <property type="match status" value="1"/>
</dbReference>
<gene>
    <name evidence="9" type="ORF">TeGR_g12318</name>
</gene>
<keyword evidence="8" id="KW-0472">Membrane</keyword>
<keyword evidence="10" id="KW-1185">Reference proteome</keyword>
<dbReference type="Proteomes" id="UP001165060">
    <property type="component" value="Unassembled WGS sequence"/>
</dbReference>
<sequence length="502" mass="54107">MPPPPSSPPGSPPCPPTPCALVLVLGDAGRSPRMQYHCLSLLPRYDVTLLGYSGSPLVPPLACGPPGFQARLFDPSLPLANARPLRRGPLLPLYYLLRLLSVCSLALFHALRPGSAAPPSSPPSFLPSLLPSRYDLILLQSPPSLPALALAYLLSLLCGRCAVVLDWHNLGYTMFPDRPGAWRAVRALVRWYEGLLGRLLPHASLCVSRAMRAWLLENFRLAHPVHVLHDRPPSLFSPPTPARKHALFLKLQASSSLSTHPLLPSLPPGQTLLTASPSLPRAGRPRVIVSGTSWTPDEDFGMLLDALVELDERQGGNGAFPDVLCLVTGRGPMKDMYERKFAAHPFKKVSIRTLWLEAADYPTLVGCADLGVSLHTSTSGIDLPMKVLDMYGAGVPVAAVGFECLPELVQEGVNGRVFEDAGGLRAILEELFGEGGEEELGRLREGVKKGKRWEENWEEVVGEGVLPALPAARAPALLLAAATVAVLLAALKLQHPPLLADW</sequence>
<keyword evidence="3" id="KW-0328">Glycosyltransferase</keyword>
<keyword evidence="6" id="KW-0256">Endoplasmic reticulum</keyword>
<dbReference type="PANTHER" id="PTHR13036">
    <property type="entry name" value="BETA1,4 MANNOSYLTRANSFERASE"/>
    <property type="match status" value="1"/>
</dbReference>
<evidence type="ECO:0000313" key="9">
    <source>
        <dbReference type="EMBL" id="GMI31745.1"/>
    </source>
</evidence>
<evidence type="ECO:0000313" key="10">
    <source>
        <dbReference type="Proteomes" id="UP001165060"/>
    </source>
</evidence>
<evidence type="ECO:0000256" key="2">
    <source>
        <dbReference type="ARBA" id="ARBA00004922"/>
    </source>
</evidence>
<evidence type="ECO:0000256" key="7">
    <source>
        <dbReference type="ARBA" id="ARBA00022989"/>
    </source>
</evidence>
<evidence type="ECO:0000256" key="1">
    <source>
        <dbReference type="ARBA" id="ARBA00004389"/>
    </source>
</evidence>
<name>A0ABQ6MT36_9STRA</name>
<proteinExistence type="predicted"/>
<evidence type="ECO:0000256" key="3">
    <source>
        <dbReference type="ARBA" id="ARBA00022676"/>
    </source>
</evidence>
<reference evidence="9 10" key="1">
    <citation type="journal article" date="2023" name="Commun. Biol.">
        <title>Genome analysis of Parmales, the sister group of diatoms, reveals the evolutionary specialization of diatoms from phago-mixotrophs to photoautotrophs.</title>
        <authorList>
            <person name="Ban H."/>
            <person name="Sato S."/>
            <person name="Yoshikawa S."/>
            <person name="Yamada K."/>
            <person name="Nakamura Y."/>
            <person name="Ichinomiya M."/>
            <person name="Sato N."/>
            <person name="Blanc-Mathieu R."/>
            <person name="Endo H."/>
            <person name="Kuwata A."/>
            <person name="Ogata H."/>
        </authorList>
    </citation>
    <scope>NUCLEOTIDE SEQUENCE [LARGE SCALE GENOMIC DNA]</scope>
</reference>
<evidence type="ECO:0000256" key="6">
    <source>
        <dbReference type="ARBA" id="ARBA00022824"/>
    </source>
</evidence>
<evidence type="ECO:0008006" key="11">
    <source>
        <dbReference type="Google" id="ProtNLM"/>
    </source>
</evidence>
<comment type="subcellular location">
    <subcellularLocation>
        <location evidence="1">Endoplasmic reticulum membrane</location>
        <topology evidence="1">Single-pass membrane protein</topology>
    </subcellularLocation>
</comment>
<dbReference type="EMBL" id="BRYB01001710">
    <property type="protein sequence ID" value="GMI31745.1"/>
    <property type="molecule type" value="Genomic_DNA"/>
</dbReference>
<organism evidence="9 10">
    <name type="scientific">Tetraparma gracilis</name>
    <dbReference type="NCBI Taxonomy" id="2962635"/>
    <lineage>
        <taxon>Eukaryota</taxon>
        <taxon>Sar</taxon>
        <taxon>Stramenopiles</taxon>
        <taxon>Ochrophyta</taxon>
        <taxon>Bolidophyceae</taxon>
        <taxon>Parmales</taxon>
        <taxon>Triparmaceae</taxon>
        <taxon>Tetraparma</taxon>
    </lineage>
</organism>
<keyword evidence="5" id="KW-0812">Transmembrane</keyword>
<accession>A0ABQ6MT36</accession>
<keyword evidence="7" id="KW-1133">Transmembrane helix</keyword>
<protein>
    <recommendedName>
        <fullName evidence="11">Chitobiosyldiphosphodolichol beta-mannosyltransferase</fullName>
    </recommendedName>
</protein>
<evidence type="ECO:0000256" key="4">
    <source>
        <dbReference type="ARBA" id="ARBA00022679"/>
    </source>
</evidence>
<comment type="caution">
    <text evidence="9">The sequence shown here is derived from an EMBL/GenBank/DDBJ whole genome shotgun (WGS) entry which is preliminary data.</text>
</comment>
<dbReference type="Gene3D" id="3.40.50.2000">
    <property type="entry name" value="Glycogen Phosphorylase B"/>
    <property type="match status" value="1"/>
</dbReference>
<dbReference type="Pfam" id="PF13692">
    <property type="entry name" value="Glyco_trans_1_4"/>
    <property type="match status" value="1"/>
</dbReference>
<dbReference type="InterPro" id="IPR026051">
    <property type="entry name" value="ALG1-like"/>
</dbReference>
<evidence type="ECO:0000256" key="5">
    <source>
        <dbReference type="ARBA" id="ARBA00022692"/>
    </source>
</evidence>